<organism evidence="1 2">
    <name type="scientific">Corynebacterium variabile</name>
    <dbReference type="NCBI Taxonomy" id="1727"/>
    <lineage>
        <taxon>Bacteria</taxon>
        <taxon>Bacillati</taxon>
        <taxon>Actinomycetota</taxon>
        <taxon>Actinomycetes</taxon>
        <taxon>Mycobacteriales</taxon>
        <taxon>Corynebacteriaceae</taxon>
        <taxon>Corynebacterium</taxon>
    </lineage>
</organism>
<evidence type="ECO:0000313" key="1">
    <source>
        <dbReference type="EMBL" id="HAF72879.1"/>
    </source>
</evidence>
<name>A0A3B9QV65_9CORY</name>
<accession>A0A3B9QV65</accession>
<proteinExistence type="predicted"/>
<dbReference type="EMBL" id="DMDD01000201">
    <property type="protein sequence ID" value="HAF72879.1"/>
    <property type="molecule type" value="Genomic_DNA"/>
</dbReference>
<comment type="caution">
    <text evidence="1">The sequence shown here is derived from an EMBL/GenBank/DDBJ whole genome shotgun (WGS) entry which is preliminary data.</text>
</comment>
<gene>
    <name evidence="1" type="ORF">DCL06_08565</name>
</gene>
<evidence type="ECO:0000313" key="2">
    <source>
        <dbReference type="Proteomes" id="UP000260925"/>
    </source>
</evidence>
<reference evidence="1 2" key="1">
    <citation type="journal article" date="2018" name="Nat. Biotechnol.">
        <title>A standardized bacterial taxonomy based on genome phylogeny substantially revises the tree of life.</title>
        <authorList>
            <person name="Parks D.H."/>
            <person name="Chuvochina M."/>
            <person name="Waite D.W."/>
            <person name="Rinke C."/>
            <person name="Skarshewski A."/>
            <person name="Chaumeil P.A."/>
            <person name="Hugenholtz P."/>
        </authorList>
    </citation>
    <scope>NUCLEOTIDE SEQUENCE [LARGE SCALE GENOMIC DNA]</scope>
    <source>
        <strain evidence="1">UBA9851</strain>
    </source>
</reference>
<dbReference type="AlphaFoldDB" id="A0A3B9QV65"/>
<protein>
    <submittedName>
        <fullName evidence="1">Uncharacterized protein</fullName>
    </submittedName>
</protein>
<sequence>MGYQGTELDRRIAREHFAPLHVVQRPRPVRLEELGRKATPESAAETHVQVNGLWVPKQNLRDATIVSLGAQSHPRGLAYELDALTRARLCHLQHPHWVMSGWTAAAQWGLEYFVDDPGFRDLQVTPPVLTLIHCLKSLWSGEHSWNIPVGTGLTDAGVRAVQLVDAMSRIFGIDPQELPEACAHHLDRRRMEVLTSWCDQGGESPMETLM</sequence>
<dbReference type="Proteomes" id="UP000260925">
    <property type="component" value="Unassembled WGS sequence"/>
</dbReference>
<feature type="non-terminal residue" evidence="1">
    <location>
        <position position="210"/>
    </location>
</feature>